<dbReference type="GO" id="GO:0008686">
    <property type="term" value="F:3,4-dihydroxy-2-butanone-4-phosphate synthase activity"/>
    <property type="evidence" value="ECO:0007669"/>
    <property type="project" value="UniProtKB-EC"/>
</dbReference>
<dbReference type="InterPro" id="IPR000422">
    <property type="entry name" value="DHBP_synthase_RibB"/>
</dbReference>
<keyword evidence="4" id="KW-0686">Riboflavin biosynthesis</keyword>
<dbReference type="Pfam" id="PF00926">
    <property type="entry name" value="DHBP_synthase"/>
    <property type="match status" value="1"/>
</dbReference>
<evidence type="ECO:0000256" key="2">
    <source>
        <dbReference type="ARBA" id="ARBA00004904"/>
    </source>
</evidence>
<evidence type="ECO:0000256" key="3">
    <source>
        <dbReference type="ARBA" id="ARBA00012153"/>
    </source>
</evidence>
<dbReference type="GO" id="GO:0005829">
    <property type="term" value="C:cytosol"/>
    <property type="evidence" value="ECO:0007669"/>
    <property type="project" value="TreeGrafter"/>
</dbReference>
<dbReference type="OrthoDB" id="3627010at2"/>
<evidence type="ECO:0000256" key="1">
    <source>
        <dbReference type="ARBA" id="ARBA00002284"/>
    </source>
</evidence>
<dbReference type="AlphaFoldDB" id="A0A5M7C271"/>
<dbReference type="PANTHER" id="PTHR21327:SF18">
    <property type="entry name" value="3,4-DIHYDROXY-2-BUTANONE 4-PHOSPHATE SYNTHASE"/>
    <property type="match status" value="1"/>
</dbReference>
<comment type="caution">
    <text evidence="6">The sequence shown here is derived from an EMBL/GenBank/DDBJ whole genome shotgun (WGS) entry which is preliminary data.</text>
</comment>
<evidence type="ECO:0000256" key="5">
    <source>
        <dbReference type="ARBA" id="ARBA00022723"/>
    </source>
</evidence>
<dbReference type="GO" id="GO:0009231">
    <property type="term" value="P:riboflavin biosynthetic process"/>
    <property type="evidence" value="ECO:0007669"/>
    <property type="project" value="UniProtKB-UniPathway"/>
</dbReference>
<proteinExistence type="predicted"/>
<dbReference type="UniPathway" id="UPA00275">
    <property type="reaction ID" value="UER00399"/>
</dbReference>
<dbReference type="GO" id="GO:0046872">
    <property type="term" value="F:metal ion binding"/>
    <property type="evidence" value="ECO:0007669"/>
    <property type="project" value="UniProtKB-KW"/>
</dbReference>
<accession>A0A5M7C271</accession>
<dbReference type="PANTHER" id="PTHR21327">
    <property type="entry name" value="GTP CYCLOHYDROLASE II-RELATED"/>
    <property type="match status" value="1"/>
</dbReference>
<keyword evidence="7" id="KW-1185">Reference proteome</keyword>
<keyword evidence="5" id="KW-0479">Metal-binding</keyword>
<dbReference type="EC" id="4.1.99.12" evidence="3"/>
<dbReference type="Gene3D" id="3.90.870.10">
    <property type="entry name" value="DHBP synthase"/>
    <property type="match status" value="1"/>
</dbReference>
<dbReference type="SUPFAM" id="SSF55821">
    <property type="entry name" value="YrdC/RibB"/>
    <property type="match status" value="1"/>
</dbReference>
<evidence type="ECO:0000256" key="4">
    <source>
        <dbReference type="ARBA" id="ARBA00022619"/>
    </source>
</evidence>
<dbReference type="InterPro" id="IPR017945">
    <property type="entry name" value="DHBP_synth_RibB-like_a/b_dom"/>
</dbReference>
<dbReference type="GO" id="GO:0003935">
    <property type="term" value="F:GTP cyclohydrolase II activity"/>
    <property type="evidence" value="ECO:0007669"/>
    <property type="project" value="TreeGrafter"/>
</dbReference>
<evidence type="ECO:0000313" key="6">
    <source>
        <dbReference type="EMBL" id="KAA5834428.1"/>
    </source>
</evidence>
<sequence>MLDAAQSVRHRVLCGHRDVPEPVRQGENVNDQRESTALLGGAVDRAAAELAAGRAVVVHGCSDEGGIVFAAARADVELTAFAVRHSSGFLCVALSGERCDELVLPPMSPKVERQGATACVTVDASAGVSTGISASDRARTARLLAAPHAEPADFTRPGHVVPVAIAGHRGDSLAEVAFDLVGLAGLTPAAVYAHLVSPADPTRMATTDELTAFAVGERLAAVPASAVTARRSARWDGPVAG</sequence>
<reference evidence="6 7" key="1">
    <citation type="submission" date="2019-09" db="EMBL/GenBank/DDBJ databases">
        <title>Draft genome sequence of the thermophilic Saccharopolyspora hirsuta VKM Ac-666T.</title>
        <authorList>
            <person name="Lobastova T.G."/>
            <person name="Fokina V."/>
            <person name="Bragin E.Y."/>
            <person name="Shtratnikova V.Y."/>
            <person name="Starodumova I.P."/>
            <person name="Tarlachkov S.V."/>
            <person name="Donova M.V."/>
        </authorList>
    </citation>
    <scope>NUCLEOTIDE SEQUENCE [LARGE SCALE GENOMIC DNA]</scope>
    <source>
        <strain evidence="6 7">VKM Ac-666</strain>
    </source>
</reference>
<organism evidence="6 7">
    <name type="scientific">Saccharopolyspora hirsuta</name>
    <dbReference type="NCBI Taxonomy" id="1837"/>
    <lineage>
        <taxon>Bacteria</taxon>
        <taxon>Bacillati</taxon>
        <taxon>Actinomycetota</taxon>
        <taxon>Actinomycetes</taxon>
        <taxon>Pseudonocardiales</taxon>
        <taxon>Pseudonocardiaceae</taxon>
        <taxon>Saccharopolyspora</taxon>
    </lineage>
</organism>
<gene>
    <name evidence="6" type="ORF">F1721_12155</name>
</gene>
<evidence type="ECO:0000313" key="7">
    <source>
        <dbReference type="Proteomes" id="UP000323946"/>
    </source>
</evidence>
<comment type="function">
    <text evidence="1">Catalyzes the conversion of D-ribulose 5-phosphate to formate and 3,4-dihydroxy-2-butanone 4-phosphate.</text>
</comment>
<name>A0A5M7C271_SACHI</name>
<protein>
    <recommendedName>
        <fullName evidence="3">3,4-dihydroxy-2-butanone-4-phosphate synthase</fullName>
        <ecNumber evidence="3">4.1.99.12</ecNumber>
    </recommendedName>
</protein>
<dbReference type="EMBL" id="VWPH01000005">
    <property type="protein sequence ID" value="KAA5834428.1"/>
    <property type="molecule type" value="Genomic_DNA"/>
</dbReference>
<comment type="pathway">
    <text evidence="2">Cofactor biosynthesis; riboflavin biosynthesis; 2-hydroxy-3-oxobutyl phosphate from D-ribulose 5-phosphate: step 1/1.</text>
</comment>
<dbReference type="Proteomes" id="UP000323946">
    <property type="component" value="Unassembled WGS sequence"/>
</dbReference>